<comment type="caution">
    <text evidence="2">The sequence shown here is derived from an EMBL/GenBank/DDBJ whole genome shotgun (WGS) entry which is preliminary data.</text>
</comment>
<evidence type="ECO:0000313" key="2">
    <source>
        <dbReference type="EMBL" id="MFC6170187.1"/>
    </source>
</evidence>
<protein>
    <recommendedName>
        <fullName evidence="4">YtxH domain-containing protein</fullName>
    </recommendedName>
</protein>
<dbReference type="EMBL" id="JBHSSL010000035">
    <property type="protein sequence ID" value="MFC6170187.1"/>
    <property type="molecule type" value="Genomic_DNA"/>
</dbReference>
<gene>
    <name evidence="2" type="ORF">ACFQGP_06285</name>
</gene>
<evidence type="ECO:0008006" key="4">
    <source>
        <dbReference type="Google" id="ProtNLM"/>
    </source>
</evidence>
<feature type="chain" id="PRO_5047382743" description="YtxH domain-containing protein" evidence="1">
    <location>
        <begin position="26"/>
        <end position="114"/>
    </location>
</feature>
<dbReference type="Proteomes" id="UP001596289">
    <property type="component" value="Unassembled WGS sequence"/>
</dbReference>
<sequence length="114" mass="12819">MKTGHKLLFGIGVTAAIAAAGAYLAADALMDKLQSYKNRNRVKSYVKDNLNGNQRVLNLVERLDDEDIDHLLQVADKFGDARDRVGQYSDTVQSKASEVRDLLSDYMTKWQNKE</sequence>
<accession>A0ABW1RBZ6</accession>
<proteinExistence type="predicted"/>
<feature type="signal peptide" evidence="1">
    <location>
        <begin position="1"/>
        <end position="25"/>
    </location>
</feature>
<keyword evidence="3" id="KW-1185">Reference proteome</keyword>
<name>A0ABW1RBZ6_9LACO</name>
<dbReference type="RefSeq" id="WP_125551568.1">
    <property type="nucleotide sequence ID" value="NZ_JBHSSL010000035.1"/>
</dbReference>
<reference evidence="3" key="1">
    <citation type="journal article" date="2019" name="Int. J. Syst. Evol. Microbiol.">
        <title>The Global Catalogue of Microorganisms (GCM) 10K type strain sequencing project: providing services to taxonomists for standard genome sequencing and annotation.</title>
        <authorList>
            <consortium name="The Broad Institute Genomics Platform"/>
            <consortium name="The Broad Institute Genome Sequencing Center for Infectious Disease"/>
            <person name="Wu L."/>
            <person name="Ma J."/>
        </authorList>
    </citation>
    <scope>NUCLEOTIDE SEQUENCE [LARGE SCALE GENOMIC DNA]</scope>
    <source>
        <strain evidence="3">CCM 8904</strain>
    </source>
</reference>
<evidence type="ECO:0000313" key="3">
    <source>
        <dbReference type="Proteomes" id="UP001596289"/>
    </source>
</evidence>
<evidence type="ECO:0000256" key="1">
    <source>
        <dbReference type="SAM" id="SignalP"/>
    </source>
</evidence>
<keyword evidence="1" id="KW-0732">Signal</keyword>
<organism evidence="2 3">
    <name type="scientific">Loigolactobacillus jiayinensis</name>
    <dbReference type="NCBI Taxonomy" id="2486016"/>
    <lineage>
        <taxon>Bacteria</taxon>
        <taxon>Bacillati</taxon>
        <taxon>Bacillota</taxon>
        <taxon>Bacilli</taxon>
        <taxon>Lactobacillales</taxon>
        <taxon>Lactobacillaceae</taxon>
        <taxon>Loigolactobacillus</taxon>
    </lineage>
</organism>